<organism evidence="3 4">
    <name type="scientific">Calicophoron daubneyi</name>
    <name type="common">Rumen fluke</name>
    <name type="synonym">Paramphistomum daubneyi</name>
    <dbReference type="NCBI Taxonomy" id="300641"/>
    <lineage>
        <taxon>Eukaryota</taxon>
        <taxon>Metazoa</taxon>
        <taxon>Spiralia</taxon>
        <taxon>Lophotrochozoa</taxon>
        <taxon>Platyhelminthes</taxon>
        <taxon>Trematoda</taxon>
        <taxon>Digenea</taxon>
        <taxon>Plagiorchiida</taxon>
        <taxon>Pronocephalata</taxon>
        <taxon>Paramphistomoidea</taxon>
        <taxon>Paramphistomidae</taxon>
        <taxon>Calicophoron</taxon>
    </lineage>
</organism>
<dbReference type="Proteomes" id="UP001497525">
    <property type="component" value="Unassembled WGS sequence"/>
</dbReference>
<dbReference type="InterPro" id="IPR044926">
    <property type="entry name" value="RGS_subdomain_2"/>
</dbReference>
<dbReference type="PANTHER" id="PTHR10845">
    <property type="entry name" value="REGULATOR OF G PROTEIN SIGNALING"/>
    <property type="match status" value="1"/>
</dbReference>
<feature type="compositionally biased region" description="Polar residues" evidence="1">
    <location>
        <begin position="238"/>
        <end position="255"/>
    </location>
</feature>
<evidence type="ECO:0000313" key="4">
    <source>
        <dbReference type="Proteomes" id="UP001497525"/>
    </source>
</evidence>
<evidence type="ECO:0000259" key="2">
    <source>
        <dbReference type="PROSITE" id="PS50132"/>
    </source>
</evidence>
<dbReference type="AlphaFoldDB" id="A0AAV2TWX8"/>
<feature type="domain" description="RGS" evidence="2">
    <location>
        <begin position="57"/>
        <end position="173"/>
    </location>
</feature>
<dbReference type="Gene3D" id="1.10.167.10">
    <property type="entry name" value="Regulator of G-protein Signalling 4, domain 2"/>
    <property type="match status" value="1"/>
</dbReference>
<accession>A0AAV2TWX8</accession>
<dbReference type="PROSITE" id="PS50132">
    <property type="entry name" value="RGS"/>
    <property type="match status" value="1"/>
</dbReference>
<dbReference type="PANTHER" id="PTHR10845:SF259">
    <property type="entry name" value="RGS DOMAIN-CONTAINING PROTEIN-RELATED"/>
    <property type="match status" value="1"/>
</dbReference>
<sequence length="272" mass="30903">MRDKFSVFHRPAASCSPTPTTQQPSCASPTDRYRPLLSKIFQSHALNSGGVQAWGESFEHILHDKCGINVFREFLRTEFSDENIEFWLECEEFRNSSDQEDLQAKAQKIFNEFVAVQSKREINLDSNTRIQLEKELESANKYTFDQSQKRIQALMEKDSYCRFLRSDIYMAALELSRELNLTAQSHRLNDKIKASMAVFANLERASKQDYRRDSEEEGPESILTGLLPKVTSPKDMAVSSSQHTKGSNSVPSSPKQPRVTMAKSPAPIVLDA</sequence>
<dbReference type="PRINTS" id="PR01301">
    <property type="entry name" value="RGSPROTEIN"/>
</dbReference>
<evidence type="ECO:0000256" key="1">
    <source>
        <dbReference type="SAM" id="MobiDB-lite"/>
    </source>
</evidence>
<dbReference type="InterPro" id="IPR036305">
    <property type="entry name" value="RGS_sf"/>
</dbReference>
<dbReference type="InterPro" id="IPR016137">
    <property type="entry name" value="RGS"/>
</dbReference>
<dbReference type="FunFam" id="1.10.167.10:FF:000001">
    <property type="entry name" value="Putative regulator of g-protein signaling 12"/>
    <property type="match status" value="1"/>
</dbReference>
<name>A0AAV2TWX8_CALDB</name>
<dbReference type="Pfam" id="PF00615">
    <property type="entry name" value="RGS"/>
    <property type="match status" value="1"/>
</dbReference>
<proteinExistence type="predicted"/>
<reference evidence="3" key="1">
    <citation type="submission" date="2024-06" db="EMBL/GenBank/DDBJ databases">
        <authorList>
            <person name="Liu X."/>
            <person name="Lenzi L."/>
            <person name="Haldenby T S."/>
            <person name="Uol C."/>
        </authorList>
    </citation>
    <scope>NUCLEOTIDE SEQUENCE</scope>
</reference>
<dbReference type="SMART" id="SM00315">
    <property type="entry name" value="RGS"/>
    <property type="match status" value="1"/>
</dbReference>
<gene>
    <name evidence="3" type="ORF">CDAUBV1_LOCUS16128</name>
</gene>
<evidence type="ECO:0000313" key="3">
    <source>
        <dbReference type="EMBL" id="CAL5140825.1"/>
    </source>
</evidence>
<feature type="compositionally biased region" description="Polar residues" evidence="1">
    <location>
        <begin position="15"/>
        <end position="28"/>
    </location>
</feature>
<comment type="caution">
    <text evidence="3">The sequence shown here is derived from an EMBL/GenBank/DDBJ whole genome shotgun (WGS) entry which is preliminary data.</text>
</comment>
<dbReference type="EMBL" id="CAXLJL010000800">
    <property type="protein sequence ID" value="CAL5140825.1"/>
    <property type="molecule type" value="Genomic_DNA"/>
</dbReference>
<feature type="region of interest" description="Disordered" evidence="1">
    <location>
        <begin position="1"/>
        <end position="28"/>
    </location>
</feature>
<feature type="region of interest" description="Disordered" evidence="1">
    <location>
        <begin position="206"/>
        <end position="272"/>
    </location>
</feature>
<protein>
    <recommendedName>
        <fullName evidence="2">RGS domain-containing protein</fullName>
    </recommendedName>
</protein>
<dbReference type="SUPFAM" id="SSF48097">
    <property type="entry name" value="Regulator of G-protein signaling, RGS"/>
    <property type="match status" value="1"/>
</dbReference>